<protein>
    <submittedName>
        <fullName evidence="2">Uncharacterized protein</fullName>
    </submittedName>
</protein>
<comment type="caution">
    <text evidence="2">The sequence shown here is derived from an EMBL/GenBank/DDBJ whole genome shotgun (WGS) entry which is preliminary data.</text>
</comment>
<feature type="region of interest" description="Disordered" evidence="1">
    <location>
        <begin position="80"/>
        <end position="133"/>
    </location>
</feature>
<gene>
    <name evidence="2" type="ORF">Salat_1120100</name>
</gene>
<evidence type="ECO:0000313" key="2">
    <source>
        <dbReference type="EMBL" id="KAK4433577.1"/>
    </source>
</evidence>
<evidence type="ECO:0000313" key="3">
    <source>
        <dbReference type="Proteomes" id="UP001293254"/>
    </source>
</evidence>
<accession>A0AAE2CT66</accession>
<organism evidence="2 3">
    <name type="scientific">Sesamum alatum</name>
    <dbReference type="NCBI Taxonomy" id="300844"/>
    <lineage>
        <taxon>Eukaryota</taxon>
        <taxon>Viridiplantae</taxon>
        <taxon>Streptophyta</taxon>
        <taxon>Embryophyta</taxon>
        <taxon>Tracheophyta</taxon>
        <taxon>Spermatophyta</taxon>
        <taxon>Magnoliopsida</taxon>
        <taxon>eudicotyledons</taxon>
        <taxon>Gunneridae</taxon>
        <taxon>Pentapetalae</taxon>
        <taxon>asterids</taxon>
        <taxon>lamiids</taxon>
        <taxon>Lamiales</taxon>
        <taxon>Pedaliaceae</taxon>
        <taxon>Sesamum</taxon>
    </lineage>
</organism>
<keyword evidence="3" id="KW-1185">Reference proteome</keyword>
<dbReference type="Proteomes" id="UP001293254">
    <property type="component" value="Unassembled WGS sequence"/>
</dbReference>
<dbReference type="EMBL" id="JACGWO010000003">
    <property type="protein sequence ID" value="KAK4433577.1"/>
    <property type="molecule type" value="Genomic_DNA"/>
</dbReference>
<proteinExistence type="predicted"/>
<dbReference type="AlphaFoldDB" id="A0AAE2CT66"/>
<sequence length="133" mass="14686">MAQILRFEGGRPQSLNAVNPHGCLAQKANKGLIPLRICQGNHRDSHKATTKTRTKLLITKRRFCILLHLHHQKSTVGIYSDGERESHGDITEAIGGGENDGGRGDEAADKGRRKGAVDEGRRKTQREKTLLNN</sequence>
<reference evidence="2" key="1">
    <citation type="submission" date="2020-06" db="EMBL/GenBank/DDBJ databases">
        <authorList>
            <person name="Li T."/>
            <person name="Hu X."/>
            <person name="Zhang T."/>
            <person name="Song X."/>
            <person name="Zhang H."/>
            <person name="Dai N."/>
            <person name="Sheng W."/>
            <person name="Hou X."/>
            <person name="Wei L."/>
        </authorList>
    </citation>
    <scope>NUCLEOTIDE SEQUENCE</scope>
    <source>
        <strain evidence="2">3651</strain>
        <tissue evidence="2">Leaf</tissue>
    </source>
</reference>
<feature type="compositionally biased region" description="Basic and acidic residues" evidence="1">
    <location>
        <begin position="100"/>
        <end position="133"/>
    </location>
</feature>
<feature type="compositionally biased region" description="Basic and acidic residues" evidence="1">
    <location>
        <begin position="81"/>
        <end position="90"/>
    </location>
</feature>
<name>A0AAE2CT66_9LAMI</name>
<evidence type="ECO:0000256" key="1">
    <source>
        <dbReference type="SAM" id="MobiDB-lite"/>
    </source>
</evidence>
<reference evidence="2" key="2">
    <citation type="journal article" date="2024" name="Plant">
        <title>Genomic evolution and insights into agronomic trait innovations of Sesamum species.</title>
        <authorList>
            <person name="Miao H."/>
            <person name="Wang L."/>
            <person name="Qu L."/>
            <person name="Liu H."/>
            <person name="Sun Y."/>
            <person name="Le M."/>
            <person name="Wang Q."/>
            <person name="Wei S."/>
            <person name="Zheng Y."/>
            <person name="Lin W."/>
            <person name="Duan Y."/>
            <person name="Cao H."/>
            <person name="Xiong S."/>
            <person name="Wang X."/>
            <person name="Wei L."/>
            <person name="Li C."/>
            <person name="Ma Q."/>
            <person name="Ju M."/>
            <person name="Zhao R."/>
            <person name="Li G."/>
            <person name="Mu C."/>
            <person name="Tian Q."/>
            <person name="Mei H."/>
            <person name="Zhang T."/>
            <person name="Gao T."/>
            <person name="Zhang H."/>
        </authorList>
    </citation>
    <scope>NUCLEOTIDE SEQUENCE</scope>
    <source>
        <strain evidence="2">3651</strain>
    </source>
</reference>